<feature type="region of interest" description="Disordered" evidence="7">
    <location>
        <begin position="143"/>
        <end position="178"/>
    </location>
</feature>
<keyword evidence="10" id="KW-1185">Reference proteome</keyword>
<dbReference type="AlphaFoldDB" id="A0A1Y2CMD9"/>
<dbReference type="GO" id="GO:0000329">
    <property type="term" value="C:fungal-type vacuole membrane"/>
    <property type="evidence" value="ECO:0007669"/>
    <property type="project" value="TreeGrafter"/>
</dbReference>
<organism evidence="9 10">
    <name type="scientific">Rhizoclosmatium globosum</name>
    <dbReference type="NCBI Taxonomy" id="329046"/>
    <lineage>
        <taxon>Eukaryota</taxon>
        <taxon>Fungi</taxon>
        <taxon>Fungi incertae sedis</taxon>
        <taxon>Chytridiomycota</taxon>
        <taxon>Chytridiomycota incertae sedis</taxon>
        <taxon>Chytridiomycetes</taxon>
        <taxon>Chytridiales</taxon>
        <taxon>Chytriomycetaceae</taxon>
        <taxon>Rhizoclosmatium</taxon>
    </lineage>
</organism>
<evidence type="ECO:0000256" key="5">
    <source>
        <dbReference type="ARBA" id="ARBA00038039"/>
    </source>
</evidence>
<evidence type="ECO:0000256" key="6">
    <source>
        <dbReference type="ARBA" id="ARBA00050768"/>
    </source>
</evidence>
<feature type="transmembrane region" description="Helical" evidence="8">
    <location>
        <begin position="82"/>
        <end position="101"/>
    </location>
</feature>
<feature type="transmembrane region" description="Helical" evidence="8">
    <location>
        <begin position="299"/>
        <end position="322"/>
    </location>
</feature>
<evidence type="ECO:0000256" key="1">
    <source>
        <dbReference type="ARBA" id="ARBA00004141"/>
    </source>
</evidence>
<dbReference type="EMBL" id="MCGO01000012">
    <property type="protein sequence ID" value="ORY48163.1"/>
    <property type="molecule type" value="Genomic_DNA"/>
</dbReference>
<proteinExistence type="inferred from homology"/>
<dbReference type="InterPro" id="IPR006603">
    <property type="entry name" value="PQ-loop_rpt"/>
</dbReference>
<comment type="catalytic activity">
    <reaction evidence="6">
        <text>L-histidine(out) + L-arginine(in) = L-histidine(in) + L-arginine(out)</text>
        <dbReference type="Rhea" id="RHEA:71063"/>
        <dbReference type="ChEBI" id="CHEBI:32682"/>
        <dbReference type="ChEBI" id="CHEBI:57595"/>
    </reaction>
</comment>
<evidence type="ECO:0000256" key="7">
    <source>
        <dbReference type="SAM" id="MobiDB-lite"/>
    </source>
</evidence>
<keyword evidence="2 8" id="KW-0812">Transmembrane</keyword>
<dbReference type="GO" id="GO:0015174">
    <property type="term" value="F:basic amino acid transmembrane transporter activity"/>
    <property type="evidence" value="ECO:0007669"/>
    <property type="project" value="TreeGrafter"/>
</dbReference>
<feature type="transmembrane region" description="Helical" evidence="8">
    <location>
        <begin position="107"/>
        <end position="132"/>
    </location>
</feature>
<comment type="subcellular location">
    <subcellularLocation>
        <location evidence="1">Membrane</location>
        <topology evidence="1">Multi-pass membrane protein</topology>
    </subcellularLocation>
</comment>
<dbReference type="PANTHER" id="PTHR16201">
    <property type="entry name" value="SEVEN TRANSMEMBRANE PROTEIN 1-RELATED"/>
    <property type="match status" value="1"/>
</dbReference>
<evidence type="ECO:0000313" key="10">
    <source>
        <dbReference type="Proteomes" id="UP000193642"/>
    </source>
</evidence>
<dbReference type="Gene3D" id="1.20.1280.290">
    <property type="match status" value="2"/>
</dbReference>
<dbReference type="FunFam" id="1.20.1280.290:FF:000009">
    <property type="entry name" value="PQ loop repeat family protein"/>
    <property type="match status" value="1"/>
</dbReference>
<dbReference type="SMART" id="SM00679">
    <property type="entry name" value="CTNS"/>
    <property type="match status" value="2"/>
</dbReference>
<keyword evidence="4 8" id="KW-0472">Membrane</keyword>
<feature type="transmembrane region" description="Helical" evidence="8">
    <location>
        <begin position="186"/>
        <end position="205"/>
    </location>
</feature>
<evidence type="ECO:0000256" key="3">
    <source>
        <dbReference type="ARBA" id="ARBA00022989"/>
    </source>
</evidence>
<comment type="caution">
    <text evidence="9">The sequence shown here is derived from an EMBL/GenBank/DDBJ whole genome shotgun (WGS) entry which is preliminary data.</text>
</comment>
<feature type="compositionally biased region" description="Low complexity" evidence="7">
    <location>
        <begin position="155"/>
        <end position="165"/>
    </location>
</feature>
<keyword evidence="3 8" id="KW-1133">Transmembrane helix</keyword>
<sequence length="331" mass="36456">MPPRPTASSLINFTSDCVCDPETVNGYRYVKLIGLWFGDCVHTPQEITSFAIGIASLVCFGVAFFPQIYLNYSRKSVEGLSFGLMVFWVFGDIGNLVGSLLTNQLPIQIWIAAYFILLDVITLLQIAWYGYLREHLGRRSPRRVEGTVGERTRLLDSSSTSSDSSGRGRRSGGGGSGSTNTVVNKLAANSVAIAVLCVCLSGIAVDAASVDMISMEDSTAPRLCDARDPVSERNYLLGCLFSWISGLLYFFSRTSQIQTNYERKSVEGVSIILFILTLSGNLFYGVQILLRGVVVNRHFWLAIFPFILGSMGTLIFDTMLIYQAWVYGGFK</sequence>
<dbReference type="PANTHER" id="PTHR16201:SF34">
    <property type="entry name" value="LYSOSOMAL AMINO ACID TRANSPORTER 1"/>
    <property type="match status" value="1"/>
</dbReference>
<dbReference type="Proteomes" id="UP000193642">
    <property type="component" value="Unassembled WGS sequence"/>
</dbReference>
<dbReference type="Pfam" id="PF04193">
    <property type="entry name" value="PQ-loop"/>
    <property type="match status" value="2"/>
</dbReference>
<feature type="transmembrane region" description="Helical" evidence="8">
    <location>
        <begin position="235"/>
        <end position="251"/>
    </location>
</feature>
<protein>
    <submittedName>
        <fullName evidence="9">PQ-loop-domain-containing protein</fullName>
    </submittedName>
</protein>
<evidence type="ECO:0000256" key="4">
    <source>
        <dbReference type="ARBA" id="ARBA00023136"/>
    </source>
</evidence>
<feature type="compositionally biased region" description="Basic and acidic residues" evidence="7">
    <location>
        <begin position="143"/>
        <end position="154"/>
    </location>
</feature>
<gene>
    <name evidence="9" type="ORF">BCR33DRAFT_695909</name>
</gene>
<reference evidence="9 10" key="1">
    <citation type="submission" date="2016-07" db="EMBL/GenBank/DDBJ databases">
        <title>Pervasive Adenine N6-methylation of Active Genes in Fungi.</title>
        <authorList>
            <consortium name="DOE Joint Genome Institute"/>
            <person name="Mondo S.J."/>
            <person name="Dannebaum R.O."/>
            <person name="Kuo R.C."/>
            <person name="Labutti K."/>
            <person name="Haridas S."/>
            <person name="Kuo A."/>
            <person name="Salamov A."/>
            <person name="Ahrendt S.R."/>
            <person name="Lipzen A."/>
            <person name="Sullivan W."/>
            <person name="Andreopoulos W.B."/>
            <person name="Clum A."/>
            <person name="Lindquist E."/>
            <person name="Daum C."/>
            <person name="Ramamoorthy G.K."/>
            <person name="Gryganskyi A."/>
            <person name="Culley D."/>
            <person name="Magnuson J.K."/>
            <person name="James T.Y."/>
            <person name="O'Malley M.A."/>
            <person name="Stajich J.E."/>
            <person name="Spatafora J.W."/>
            <person name="Visel A."/>
            <person name="Grigoriev I.V."/>
        </authorList>
    </citation>
    <scope>NUCLEOTIDE SEQUENCE [LARGE SCALE GENOMIC DNA]</scope>
    <source>
        <strain evidence="9 10">JEL800</strain>
    </source>
</reference>
<dbReference type="STRING" id="329046.A0A1Y2CMD9"/>
<feature type="transmembrane region" description="Helical" evidence="8">
    <location>
        <begin position="47"/>
        <end position="70"/>
    </location>
</feature>
<name>A0A1Y2CMD9_9FUNG</name>
<evidence type="ECO:0000313" key="9">
    <source>
        <dbReference type="EMBL" id="ORY48163.1"/>
    </source>
</evidence>
<evidence type="ECO:0000256" key="8">
    <source>
        <dbReference type="SAM" id="Phobius"/>
    </source>
</evidence>
<dbReference type="GO" id="GO:0034488">
    <property type="term" value="P:basic amino acid transmembrane export from vacuole"/>
    <property type="evidence" value="ECO:0007669"/>
    <property type="project" value="TreeGrafter"/>
</dbReference>
<accession>A0A1Y2CMD9</accession>
<feature type="transmembrane region" description="Helical" evidence="8">
    <location>
        <begin position="271"/>
        <end position="293"/>
    </location>
</feature>
<dbReference type="OrthoDB" id="8048523at2759"/>
<evidence type="ECO:0000256" key="2">
    <source>
        <dbReference type="ARBA" id="ARBA00022692"/>
    </source>
</evidence>
<comment type="similarity">
    <text evidence="5">Belongs to the laat-1 family.</text>
</comment>
<dbReference type="InterPro" id="IPR051415">
    <property type="entry name" value="LAAT-1"/>
</dbReference>